<evidence type="ECO:0000313" key="3">
    <source>
        <dbReference type="Proteomes" id="UP000287651"/>
    </source>
</evidence>
<name>A0A426WYM2_ENSVE</name>
<accession>A0A426WYM2</accession>
<evidence type="ECO:0000313" key="2">
    <source>
        <dbReference type="EMBL" id="RRT32351.1"/>
    </source>
</evidence>
<protein>
    <submittedName>
        <fullName evidence="2">Uncharacterized protein</fullName>
    </submittedName>
</protein>
<dbReference type="AlphaFoldDB" id="A0A426WYM2"/>
<reference evidence="2 3" key="1">
    <citation type="journal article" date="2014" name="Agronomy (Basel)">
        <title>A Draft Genome Sequence for Ensete ventricosum, the Drought-Tolerant Tree Against Hunger.</title>
        <authorList>
            <person name="Harrison J."/>
            <person name="Moore K.A."/>
            <person name="Paszkiewicz K."/>
            <person name="Jones T."/>
            <person name="Grant M."/>
            <person name="Ambacheew D."/>
            <person name="Muzemil S."/>
            <person name="Studholme D.J."/>
        </authorList>
    </citation>
    <scope>NUCLEOTIDE SEQUENCE [LARGE SCALE GENOMIC DNA]</scope>
</reference>
<organism evidence="2 3">
    <name type="scientific">Ensete ventricosum</name>
    <name type="common">Abyssinian banana</name>
    <name type="synonym">Musa ensete</name>
    <dbReference type="NCBI Taxonomy" id="4639"/>
    <lineage>
        <taxon>Eukaryota</taxon>
        <taxon>Viridiplantae</taxon>
        <taxon>Streptophyta</taxon>
        <taxon>Embryophyta</taxon>
        <taxon>Tracheophyta</taxon>
        <taxon>Spermatophyta</taxon>
        <taxon>Magnoliopsida</taxon>
        <taxon>Liliopsida</taxon>
        <taxon>Zingiberales</taxon>
        <taxon>Musaceae</taxon>
        <taxon>Ensete</taxon>
    </lineage>
</organism>
<dbReference type="EMBL" id="AMZH03032485">
    <property type="protein sequence ID" value="RRT32351.1"/>
    <property type="molecule type" value="Genomic_DNA"/>
</dbReference>
<dbReference type="Proteomes" id="UP000287651">
    <property type="component" value="Unassembled WGS sequence"/>
</dbReference>
<feature type="compositionally biased region" description="Basic and acidic residues" evidence="1">
    <location>
        <begin position="14"/>
        <end position="36"/>
    </location>
</feature>
<sequence>MQRGSQLRQGPLQRGDRLRPGLARPRPDRRGNRPRVDGFSTAPAWGGSRPRPCRKGCCQPSTNSRPQEGNLRAEAPPTRSAACKGGR</sequence>
<proteinExistence type="predicted"/>
<comment type="caution">
    <text evidence="2">The sequence shown here is derived from an EMBL/GenBank/DDBJ whole genome shotgun (WGS) entry which is preliminary data.</text>
</comment>
<gene>
    <name evidence="2" type="ORF">B296_00058014</name>
</gene>
<feature type="region of interest" description="Disordered" evidence="1">
    <location>
        <begin position="1"/>
        <end position="87"/>
    </location>
</feature>
<evidence type="ECO:0000256" key="1">
    <source>
        <dbReference type="SAM" id="MobiDB-lite"/>
    </source>
</evidence>